<dbReference type="Pfam" id="PF13247">
    <property type="entry name" value="Fer4_11"/>
    <property type="match status" value="2"/>
</dbReference>
<evidence type="ECO:0000256" key="4">
    <source>
        <dbReference type="ARBA" id="ARBA00023014"/>
    </source>
</evidence>
<feature type="domain" description="4Fe-4S ferredoxin-type" evidence="5">
    <location>
        <begin position="3"/>
        <end position="32"/>
    </location>
</feature>
<dbReference type="InterPro" id="IPR050954">
    <property type="entry name" value="ET_IronSulfur_Cluster-Binding"/>
</dbReference>
<evidence type="ECO:0000259" key="5">
    <source>
        <dbReference type="PROSITE" id="PS51379"/>
    </source>
</evidence>
<dbReference type="EMBL" id="JACPSX010000284">
    <property type="protein sequence ID" value="MBI3016279.1"/>
    <property type="molecule type" value="Genomic_DNA"/>
</dbReference>
<accession>A0A932GSM4</accession>
<protein>
    <submittedName>
        <fullName evidence="6">4Fe-4S dicluster domain-containing protein</fullName>
    </submittedName>
</protein>
<dbReference type="GO" id="GO:0046872">
    <property type="term" value="F:metal ion binding"/>
    <property type="evidence" value="ECO:0007669"/>
    <property type="project" value="UniProtKB-KW"/>
</dbReference>
<evidence type="ECO:0000313" key="7">
    <source>
        <dbReference type="Proteomes" id="UP000741360"/>
    </source>
</evidence>
<dbReference type="InterPro" id="IPR017896">
    <property type="entry name" value="4Fe4S_Fe-S-bd"/>
</dbReference>
<organism evidence="6 7">
    <name type="scientific">Tectimicrobiota bacterium</name>
    <dbReference type="NCBI Taxonomy" id="2528274"/>
    <lineage>
        <taxon>Bacteria</taxon>
        <taxon>Pseudomonadati</taxon>
        <taxon>Nitrospinota/Tectimicrobiota group</taxon>
        <taxon>Candidatus Tectimicrobiota</taxon>
    </lineage>
</organism>
<dbReference type="Pfam" id="PF12797">
    <property type="entry name" value="Fer4_2"/>
    <property type="match status" value="1"/>
</dbReference>
<gene>
    <name evidence="6" type="ORF">HYY65_14730</name>
</gene>
<comment type="caution">
    <text evidence="6">The sequence shown here is derived from an EMBL/GenBank/DDBJ whole genome shotgun (WGS) entry which is preliminary data.</text>
</comment>
<dbReference type="GO" id="GO:0051539">
    <property type="term" value="F:4 iron, 4 sulfur cluster binding"/>
    <property type="evidence" value="ECO:0007669"/>
    <property type="project" value="UniProtKB-KW"/>
</dbReference>
<keyword evidence="1" id="KW-0004">4Fe-4S</keyword>
<feature type="domain" description="4Fe-4S ferredoxin-type" evidence="5">
    <location>
        <begin position="80"/>
        <end position="109"/>
    </location>
</feature>
<dbReference type="Proteomes" id="UP000741360">
    <property type="component" value="Unassembled WGS sequence"/>
</dbReference>
<dbReference type="PROSITE" id="PS51379">
    <property type="entry name" value="4FE4S_FER_2"/>
    <property type="match status" value="3"/>
</dbReference>
<dbReference type="PANTHER" id="PTHR43177">
    <property type="entry name" value="PROTEIN NRFC"/>
    <property type="match status" value="1"/>
</dbReference>
<dbReference type="Gene3D" id="3.30.70.20">
    <property type="match status" value="2"/>
</dbReference>
<evidence type="ECO:0000256" key="1">
    <source>
        <dbReference type="ARBA" id="ARBA00022485"/>
    </source>
</evidence>
<proteinExistence type="predicted"/>
<dbReference type="AlphaFoldDB" id="A0A932GSM4"/>
<evidence type="ECO:0000256" key="3">
    <source>
        <dbReference type="ARBA" id="ARBA00023004"/>
    </source>
</evidence>
<evidence type="ECO:0000256" key="2">
    <source>
        <dbReference type="ARBA" id="ARBA00022723"/>
    </source>
</evidence>
<sequence>MRYGMVIDLDRCVGCNACTVACKAENGTPPGIFWQRMLLTERGRYPFARLEATPLPCMHCEEAACVKVCPTGASSKRKDGLVLIDADKCIGCRYCMVACPYGARSFNSGARPYYPGKGLTPYEKVRYQEHPAGKVEKCTLCSQRVDKKEEPACVATCIAKARFFGDLDDPNSEVSQLIARKGGYQLLPEKGTKPQVYYVGGGKRRWIRRELAKASSAAQVSLS</sequence>
<dbReference type="SUPFAM" id="SSF54862">
    <property type="entry name" value="4Fe-4S ferredoxins"/>
    <property type="match status" value="1"/>
</dbReference>
<reference evidence="6" key="1">
    <citation type="submission" date="2020-07" db="EMBL/GenBank/DDBJ databases">
        <title>Huge and variable diversity of episymbiotic CPR bacteria and DPANN archaea in groundwater ecosystems.</title>
        <authorList>
            <person name="He C.Y."/>
            <person name="Keren R."/>
            <person name="Whittaker M."/>
            <person name="Farag I.F."/>
            <person name="Doudna J."/>
            <person name="Cate J.H.D."/>
            <person name="Banfield J.F."/>
        </authorList>
    </citation>
    <scope>NUCLEOTIDE SEQUENCE</scope>
    <source>
        <strain evidence="6">NC_groundwater_717_Ag_S-0.2um_59_8</strain>
    </source>
</reference>
<dbReference type="PANTHER" id="PTHR43177:SF3">
    <property type="entry name" value="PROTEIN NRFC HOMOLOG"/>
    <property type="match status" value="1"/>
</dbReference>
<evidence type="ECO:0000313" key="6">
    <source>
        <dbReference type="EMBL" id="MBI3016279.1"/>
    </source>
</evidence>
<keyword evidence="3" id="KW-0408">Iron</keyword>
<keyword evidence="4" id="KW-0411">Iron-sulfur</keyword>
<name>A0A932GSM4_UNCTE</name>
<keyword evidence="2" id="KW-0479">Metal-binding</keyword>
<dbReference type="CDD" id="cd10551">
    <property type="entry name" value="PsrB"/>
    <property type="match status" value="1"/>
</dbReference>
<feature type="domain" description="4Fe-4S ferredoxin-type" evidence="5">
    <location>
        <begin position="48"/>
        <end position="79"/>
    </location>
</feature>
<dbReference type="InterPro" id="IPR017900">
    <property type="entry name" value="4Fe4S_Fe_S_CS"/>
</dbReference>
<dbReference type="PROSITE" id="PS00198">
    <property type="entry name" value="4FE4S_FER_1"/>
    <property type="match status" value="1"/>
</dbReference>